<dbReference type="GO" id="GO:0005524">
    <property type="term" value="F:ATP binding"/>
    <property type="evidence" value="ECO:0007669"/>
    <property type="project" value="UniProtKB-KW"/>
</dbReference>
<evidence type="ECO:0000313" key="9">
    <source>
        <dbReference type="EMBL" id="RAL63539.1"/>
    </source>
</evidence>
<proteinExistence type="inferred from homology"/>
<feature type="domain" description="Protein kinase" evidence="8">
    <location>
        <begin position="1"/>
        <end position="185"/>
    </location>
</feature>
<dbReference type="InterPro" id="IPR008271">
    <property type="entry name" value="Ser/Thr_kinase_AS"/>
</dbReference>
<evidence type="ECO:0000256" key="3">
    <source>
        <dbReference type="ARBA" id="ARBA00022777"/>
    </source>
</evidence>
<feature type="region of interest" description="Disordered" evidence="7">
    <location>
        <begin position="192"/>
        <end position="224"/>
    </location>
</feature>
<feature type="region of interest" description="Disordered" evidence="7">
    <location>
        <begin position="1"/>
        <end position="27"/>
    </location>
</feature>
<evidence type="ECO:0000256" key="1">
    <source>
        <dbReference type="ARBA" id="ARBA00022679"/>
    </source>
</evidence>
<dbReference type="PROSITE" id="PS00108">
    <property type="entry name" value="PROTEIN_KINASE_ST"/>
    <property type="match status" value="1"/>
</dbReference>
<evidence type="ECO:0000313" key="10">
    <source>
        <dbReference type="Proteomes" id="UP000249056"/>
    </source>
</evidence>
<keyword evidence="3" id="KW-0418">Kinase</keyword>
<accession>A0A395IYX6</accession>
<keyword evidence="10" id="KW-1185">Reference proteome</keyword>
<dbReference type="Proteomes" id="UP000249056">
    <property type="component" value="Unassembled WGS sequence"/>
</dbReference>
<dbReference type="Pfam" id="PF00069">
    <property type="entry name" value="Pkinase"/>
    <property type="match status" value="1"/>
</dbReference>
<protein>
    <recommendedName>
        <fullName evidence="6">mitogen-activated protein kinase kinase</fullName>
        <ecNumber evidence="6">2.7.12.2</ecNumber>
    </recommendedName>
</protein>
<dbReference type="PROSITE" id="PS50011">
    <property type="entry name" value="PROTEIN_KINASE_DOM"/>
    <property type="match status" value="1"/>
</dbReference>
<keyword evidence="4" id="KW-0067">ATP-binding</keyword>
<dbReference type="GO" id="GO:0071474">
    <property type="term" value="P:cellular hyperosmotic response"/>
    <property type="evidence" value="ECO:0007669"/>
    <property type="project" value="TreeGrafter"/>
</dbReference>
<sequence length="286" mass="30908">MRKPGLGLAGNKSSSMDTDEAEVKPTGNTTNVVMAMKELRLELDEAKFAAIIMELDILHRCLSLKTLKDGHNIIHRDVKPTNILVNTNGQVKICDFGVSGNLVASIAKTNIGCQSYMAPERISGGGISQAGANPGGGTYSAIVDGEPPDLPAEVSPVARNFVRGCLNKIPNMRPTYADLLQHPWLAELSKPTTISEENEDEENVEMSGLSLEDESKGKKNGILTGTEDTEVAEWVKTAIDRKAKGLMGTHAQPALHKAPLIQLVLCQVLVELGVRTRFVERIKAMK</sequence>
<comment type="similarity">
    <text evidence="5">Belongs to the protein kinase superfamily. STE Ser/Thr protein kinase family. MAP kinase kinase subfamily.</text>
</comment>
<evidence type="ECO:0000256" key="6">
    <source>
        <dbReference type="ARBA" id="ARBA00038999"/>
    </source>
</evidence>
<dbReference type="OrthoDB" id="10252354at2759"/>
<keyword evidence="2" id="KW-0547">Nucleotide-binding</keyword>
<dbReference type="GO" id="GO:0004708">
    <property type="term" value="F:MAP kinase kinase activity"/>
    <property type="evidence" value="ECO:0007669"/>
    <property type="project" value="UniProtKB-EC"/>
</dbReference>
<dbReference type="AlphaFoldDB" id="A0A395IYX6"/>
<evidence type="ECO:0000256" key="2">
    <source>
        <dbReference type="ARBA" id="ARBA00022741"/>
    </source>
</evidence>
<comment type="caution">
    <text evidence="9">The sequence shown here is derived from an EMBL/GenBank/DDBJ whole genome shotgun (WGS) entry which is preliminary data.</text>
</comment>
<dbReference type="InterPro" id="IPR011009">
    <property type="entry name" value="Kinase-like_dom_sf"/>
</dbReference>
<dbReference type="SMART" id="SM00220">
    <property type="entry name" value="S_TKc"/>
    <property type="match status" value="1"/>
</dbReference>
<dbReference type="EC" id="2.7.12.2" evidence="6"/>
<name>A0A395IYX6_9HELO</name>
<keyword evidence="1" id="KW-0808">Transferase</keyword>
<evidence type="ECO:0000256" key="7">
    <source>
        <dbReference type="SAM" id="MobiDB-lite"/>
    </source>
</evidence>
<dbReference type="Gene3D" id="1.10.510.10">
    <property type="entry name" value="Transferase(Phosphotransferase) domain 1"/>
    <property type="match status" value="2"/>
</dbReference>
<dbReference type="InterPro" id="IPR000719">
    <property type="entry name" value="Prot_kinase_dom"/>
</dbReference>
<dbReference type="PANTHER" id="PTHR48013:SF25">
    <property type="entry name" value="MAP KINASE KINASE PBS2"/>
    <property type="match status" value="1"/>
</dbReference>
<dbReference type="SUPFAM" id="SSF56112">
    <property type="entry name" value="Protein kinase-like (PK-like)"/>
    <property type="match status" value="1"/>
</dbReference>
<reference evidence="9 10" key="1">
    <citation type="submission" date="2018-06" db="EMBL/GenBank/DDBJ databases">
        <title>Genome Sequence of the Brown Rot Fungal Pathogen Monilinia fructigena.</title>
        <authorList>
            <person name="Landi L."/>
            <person name="De Miccolis Angelini R.M."/>
            <person name="Pollastro S."/>
            <person name="Abate D."/>
            <person name="Faretra F."/>
            <person name="Romanazzi G."/>
        </authorList>
    </citation>
    <scope>NUCLEOTIDE SEQUENCE [LARGE SCALE GENOMIC DNA]</scope>
    <source>
        <strain evidence="9 10">Mfrg269</strain>
    </source>
</reference>
<gene>
    <name evidence="9" type="ORF">DID88_003583</name>
</gene>
<evidence type="ECO:0000259" key="8">
    <source>
        <dbReference type="PROSITE" id="PS50011"/>
    </source>
</evidence>
<evidence type="ECO:0000256" key="4">
    <source>
        <dbReference type="ARBA" id="ARBA00022840"/>
    </source>
</evidence>
<evidence type="ECO:0000256" key="5">
    <source>
        <dbReference type="ARBA" id="ARBA00038035"/>
    </source>
</evidence>
<dbReference type="EMBL" id="QKRW01000018">
    <property type="protein sequence ID" value="RAL63539.1"/>
    <property type="molecule type" value="Genomic_DNA"/>
</dbReference>
<dbReference type="PANTHER" id="PTHR48013">
    <property type="entry name" value="DUAL SPECIFICITY MITOGEN-ACTIVATED PROTEIN KINASE KINASE 5-RELATED"/>
    <property type="match status" value="1"/>
</dbReference>
<organism evidence="9 10">
    <name type="scientific">Monilinia fructigena</name>
    <dbReference type="NCBI Taxonomy" id="38457"/>
    <lineage>
        <taxon>Eukaryota</taxon>
        <taxon>Fungi</taxon>
        <taxon>Dikarya</taxon>
        <taxon>Ascomycota</taxon>
        <taxon>Pezizomycotina</taxon>
        <taxon>Leotiomycetes</taxon>
        <taxon>Helotiales</taxon>
        <taxon>Sclerotiniaceae</taxon>
        <taxon>Monilinia</taxon>
    </lineage>
</organism>